<accession>V4AQM2</accession>
<organism evidence="8 9">
    <name type="scientific">Lottia gigantea</name>
    <name type="common">Giant owl limpet</name>
    <dbReference type="NCBI Taxonomy" id="225164"/>
    <lineage>
        <taxon>Eukaryota</taxon>
        <taxon>Metazoa</taxon>
        <taxon>Spiralia</taxon>
        <taxon>Lophotrochozoa</taxon>
        <taxon>Mollusca</taxon>
        <taxon>Gastropoda</taxon>
        <taxon>Patellogastropoda</taxon>
        <taxon>Lottioidea</taxon>
        <taxon>Lottiidae</taxon>
        <taxon>Lottia</taxon>
    </lineage>
</organism>
<dbReference type="EMBL" id="KB201334">
    <property type="protein sequence ID" value="ESO97125.1"/>
    <property type="molecule type" value="Genomic_DNA"/>
</dbReference>
<dbReference type="AlphaFoldDB" id="V4AQM2"/>
<dbReference type="Proteomes" id="UP000030746">
    <property type="component" value="Unassembled WGS sequence"/>
</dbReference>
<evidence type="ECO:0000256" key="3">
    <source>
        <dbReference type="ARBA" id="ARBA00022525"/>
    </source>
</evidence>
<dbReference type="RefSeq" id="XP_009052198.1">
    <property type="nucleotide sequence ID" value="XM_009053950.1"/>
</dbReference>
<comment type="subcellular location">
    <subcellularLocation>
        <location evidence="1">Secreted</location>
    </subcellularLocation>
</comment>
<dbReference type="PRINTS" id="PR00823">
    <property type="entry name" value="PANCLIPASE"/>
</dbReference>
<keyword evidence="9" id="KW-1185">Reference proteome</keyword>
<comment type="similarity">
    <text evidence="2 5">Belongs to the AB hydrolase superfamily. Lipase family.</text>
</comment>
<feature type="signal peptide" evidence="6">
    <location>
        <begin position="1"/>
        <end position="17"/>
    </location>
</feature>
<dbReference type="OMA" id="NPIVLMG"/>
<sequence>MLLKLSLVLVVILPAKAWLFGSEKCYGSYGCFANSKPYNNAKGNVPDSPEHQNIQFLLYTRHNAHTAQVLKPHDHGSIQKSHFKHHAKTFLIVHGYTDNGKTNWIKTMTAELLKKEDANVIAVDWQTGAAQVNYFQAAANTRVVGAVAAQLIKDVHSVGQTPYSKFHIIGHSLGSHIAGYAGERVHGLGRITGLDPAGLCFEKFDIKTRLDPSDASYVDVIHTDAETLFQLAFGMAKAIGHTDYYPNGGKNQPGCPHIGNHALDLITGKITQLSGGVSCSHMRAVEFFISSINSHCKFNSQPCTSASLFSSGHCRSCGHGCSQMGYHSSSHDRGSYYLATTSHSPYC</sequence>
<dbReference type="InterPro" id="IPR013818">
    <property type="entry name" value="Lipase"/>
</dbReference>
<dbReference type="InterPro" id="IPR033906">
    <property type="entry name" value="Lipase_N"/>
</dbReference>
<evidence type="ECO:0000256" key="1">
    <source>
        <dbReference type="ARBA" id="ARBA00004613"/>
    </source>
</evidence>
<dbReference type="GeneID" id="20247366"/>
<dbReference type="HOGENOM" id="CLU_027171_0_0_1"/>
<dbReference type="InterPro" id="IPR002331">
    <property type="entry name" value="Lipase_panc"/>
</dbReference>
<dbReference type="GO" id="GO:0016042">
    <property type="term" value="P:lipid catabolic process"/>
    <property type="evidence" value="ECO:0007669"/>
    <property type="project" value="TreeGrafter"/>
</dbReference>
<evidence type="ECO:0000256" key="4">
    <source>
        <dbReference type="ARBA" id="ARBA00023157"/>
    </source>
</evidence>
<dbReference type="Gene3D" id="3.40.50.1820">
    <property type="entry name" value="alpha/beta hydrolase"/>
    <property type="match status" value="1"/>
</dbReference>
<keyword evidence="4" id="KW-1015">Disulfide bond</keyword>
<evidence type="ECO:0000313" key="9">
    <source>
        <dbReference type="Proteomes" id="UP000030746"/>
    </source>
</evidence>
<evidence type="ECO:0000259" key="7">
    <source>
        <dbReference type="Pfam" id="PF00151"/>
    </source>
</evidence>
<protein>
    <recommendedName>
        <fullName evidence="7">Lipase domain-containing protein</fullName>
    </recommendedName>
</protein>
<dbReference type="GO" id="GO:0004806">
    <property type="term" value="F:triacylglycerol lipase activity"/>
    <property type="evidence" value="ECO:0007669"/>
    <property type="project" value="InterPro"/>
</dbReference>
<dbReference type="SUPFAM" id="SSF53474">
    <property type="entry name" value="alpha/beta-Hydrolases"/>
    <property type="match status" value="1"/>
</dbReference>
<name>V4AQM2_LOTGI</name>
<evidence type="ECO:0000256" key="6">
    <source>
        <dbReference type="SAM" id="SignalP"/>
    </source>
</evidence>
<evidence type="ECO:0000256" key="2">
    <source>
        <dbReference type="ARBA" id="ARBA00010701"/>
    </source>
</evidence>
<dbReference type="CDD" id="cd00707">
    <property type="entry name" value="Pancreat_lipase_like"/>
    <property type="match status" value="1"/>
</dbReference>
<dbReference type="PRINTS" id="PR00821">
    <property type="entry name" value="TAGLIPASE"/>
</dbReference>
<feature type="domain" description="Lipase" evidence="7">
    <location>
        <begin position="23"/>
        <end position="346"/>
    </location>
</feature>
<dbReference type="PANTHER" id="PTHR11610">
    <property type="entry name" value="LIPASE"/>
    <property type="match status" value="1"/>
</dbReference>
<dbReference type="OrthoDB" id="199913at2759"/>
<reference evidence="8 9" key="1">
    <citation type="journal article" date="2013" name="Nature">
        <title>Insights into bilaterian evolution from three spiralian genomes.</title>
        <authorList>
            <person name="Simakov O."/>
            <person name="Marletaz F."/>
            <person name="Cho S.J."/>
            <person name="Edsinger-Gonzales E."/>
            <person name="Havlak P."/>
            <person name="Hellsten U."/>
            <person name="Kuo D.H."/>
            <person name="Larsson T."/>
            <person name="Lv J."/>
            <person name="Arendt D."/>
            <person name="Savage R."/>
            <person name="Osoegawa K."/>
            <person name="de Jong P."/>
            <person name="Grimwood J."/>
            <person name="Chapman J.A."/>
            <person name="Shapiro H."/>
            <person name="Aerts A."/>
            <person name="Otillar R.P."/>
            <person name="Terry A.Y."/>
            <person name="Boore J.L."/>
            <person name="Grigoriev I.V."/>
            <person name="Lindberg D.R."/>
            <person name="Seaver E.C."/>
            <person name="Weisblat D.A."/>
            <person name="Putnam N.H."/>
            <person name="Rokhsar D.S."/>
        </authorList>
    </citation>
    <scope>NUCLEOTIDE SEQUENCE [LARGE SCALE GENOMIC DNA]</scope>
</reference>
<evidence type="ECO:0000256" key="5">
    <source>
        <dbReference type="RuleBase" id="RU004262"/>
    </source>
</evidence>
<keyword evidence="6" id="KW-0732">Signal</keyword>
<feature type="chain" id="PRO_5004717064" description="Lipase domain-containing protein" evidence="6">
    <location>
        <begin position="18"/>
        <end position="347"/>
    </location>
</feature>
<dbReference type="ESTHER" id="lotgi-v4aqm2">
    <property type="family name" value="Pancreatic_lipase"/>
</dbReference>
<gene>
    <name evidence="8" type="ORF">LOTGIDRAFT_226820</name>
</gene>
<dbReference type="KEGG" id="lgi:LOTGIDRAFT_226820"/>
<dbReference type="Pfam" id="PF00151">
    <property type="entry name" value="Lipase"/>
    <property type="match status" value="1"/>
</dbReference>
<dbReference type="InterPro" id="IPR029058">
    <property type="entry name" value="AB_hydrolase_fold"/>
</dbReference>
<proteinExistence type="inferred from homology"/>
<evidence type="ECO:0000313" key="8">
    <source>
        <dbReference type="EMBL" id="ESO97125.1"/>
    </source>
</evidence>
<dbReference type="GO" id="GO:0005615">
    <property type="term" value="C:extracellular space"/>
    <property type="evidence" value="ECO:0007669"/>
    <property type="project" value="TreeGrafter"/>
</dbReference>
<dbReference type="FunFam" id="3.40.50.1820:FF:000033">
    <property type="entry name" value="Pancreatic triacylglycerol lipase"/>
    <property type="match status" value="1"/>
</dbReference>
<keyword evidence="3" id="KW-0964">Secreted</keyword>
<dbReference type="CTD" id="20247366"/>
<dbReference type="STRING" id="225164.V4AQM2"/>
<dbReference type="InterPro" id="IPR000734">
    <property type="entry name" value="TAG_lipase"/>
</dbReference>